<reference evidence="3" key="1">
    <citation type="journal article" date="2019" name="Int. J. Syst. Evol. Microbiol.">
        <title>The Global Catalogue of Microorganisms (GCM) 10K type strain sequencing project: providing services to taxonomists for standard genome sequencing and annotation.</title>
        <authorList>
            <consortium name="The Broad Institute Genomics Platform"/>
            <consortium name="The Broad Institute Genome Sequencing Center for Infectious Disease"/>
            <person name="Wu L."/>
            <person name="Ma J."/>
        </authorList>
    </citation>
    <scope>NUCLEOTIDE SEQUENCE [LARGE SCALE GENOMIC DNA]</scope>
    <source>
        <strain evidence="3">CCUG 58760</strain>
    </source>
</reference>
<evidence type="ECO:0000313" key="2">
    <source>
        <dbReference type="EMBL" id="MFC5356382.1"/>
    </source>
</evidence>
<keyword evidence="3" id="KW-1185">Reference proteome</keyword>
<dbReference type="RefSeq" id="WP_376995957.1">
    <property type="nucleotide sequence ID" value="NZ_JBHSLC010000025.1"/>
</dbReference>
<protein>
    <submittedName>
        <fullName evidence="2">Uncharacterized protein</fullName>
    </submittedName>
</protein>
<dbReference type="EMBL" id="JBHSLC010000025">
    <property type="protein sequence ID" value="MFC5356382.1"/>
    <property type="molecule type" value="Genomic_DNA"/>
</dbReference>
<organism evidence="2 3">
    <name type="scientific">Azospirillum himalayense</name>
    <dbReference type="NCBI Taxonomy" id="654847"/>
    <lineage>
        <taxon>Bacteria</taxon>
        <taxon>Pseudomonadati</taxon>
        <taxon>Pseudomonadota</taxon>
        <taxon>Alphaproteobacteria</taxon>
        <taxon>Rhodospirillales</taxon>
        <taxon>Azospirillaceae</taxon>
        <taxon>Azospirillum</taxon>
    </lineage>
</organism>
<accession>A0ABW0G5Q1</accession>
<evidence type="ECO:0000313" key="3">
    <source>
        <dbReference type="Proteomes" id="UP001596166"/>
    </source>
</evidence>
<dbReference type="Proteomes" id="UP001596166">
    <property type="component" value="Unassembled WGS sequence"/>
</dbReference>
<feature type="coiled-coil region" evidence="1">
    <location>
        <begin position="92"/>
        <end position="140"/>
    </location>
</feature>
<name>A0ABW0G5Q1_9PROT</name>
<proteinExistence type="predicted"/>
<gene>
    <name evidence="2" type="ORF">ACFPMG_15320</name>
</gene>
<comment type="caution">
    <text evidence="2">The sequence shown here is derived from an EMBL/GenBank/DDBJ whole genome shotgun (WGS) entry which is preliminary data.</text>
</comment>
<keyword evidence="1" id="KW-0175">Coiled coil</keyword>
<evidence type="ECO:0000256" key="1">
    <source>
        <dbReference type="SAM" id="Coils"/>
    </source>
</evidence>
<sequence length="153" mass="17034">MLSRSKSSHPSVIEKDFLTALERLVACKPTNTALKKLAAQGRLRINVSTVAKEAGRARSLIGYEGCKYMGVRLQVLEQMKPIASPRSGAAVIARLREDVADLKLQLHNALAEAAAHFHARHKAERDAERWRHAYDRLTKSTSSNDATITDFKR</sequence>